<name>A0A7J7M5G6_9MAGN</name>
<dbReference type="AlphaFoldDB" id="A0A7J7M5G6"/>
<reference evidence="1 2" key="1">
    <citation type="journal article" date="2020" name="IScience">
        <title>Genome Sequencing of the Endangered Kingdonia uniflora (Circaeasteraceae, Ranunculales) Reveals Potential Mechanisms of Evolutionary Specialization.</title>
        <authorList>
            <person name="Sun Y."/>
            <person name="Deng T."/>
            <person name="Zhang A."/>
            <person name="Moore M.J."/>
            <person name="Landis J.B."/>
            <person name="Lin N."/>
            <person name="Zhang H."/>
            <person name="Zhang X."/>
            <person name="Huang J."/>
            <person name="Zhang X."/>
            <person name="Sun H."/>
            <person name="Wang H."/>
        </authorList>
    </citation>
    <scope>NUCLEOTIDE SEQUENCE [LARGE SCALE GENOMIC DNA]</scope>
    <source>
        <strain evidence="1">TB1705</strain>
        <tissue evidence="1">Leaf</tissue>
    </source>
</reference>
<organism evidence="1 2">
    <name type="scientific">Kingdonia uniflora</name>
    <dbReference type="NCBI Taxonomy" id="39325"/>
    <lineage>
        <taxon>Eukaryota</taxon>
        <taxon>Viridiplantae</taxon>
        <taxon>Streptophyta</taxon>
        <taxon>Embryophyta</taxon>
        <taxon>Tracheophyta</taxon>
        <taxon>Spermatophyta</taxon>
        <taxon>Magnoliopsida</taxon>
        <taxon>Ranunculales</taxon>
        <taxon>Circaeasteraceae</taxon>
        <taxon>Kingdonia</taxon>
    </lineage>
</organism>
<keyword evidence="2" id="KW-1185">Reference proteome</keyword>
<gene>
    <name evidence="1" type="ORF">GIB67_035723</name>
</gene>
<accession>A0A7J7M5G6</accession>
<dbReference type="OrthoDB" id="657513at2759"/>
<evidence type="ECO:0000313" key="1">
    <source>
        <dbReference type="EMBL" id="KAF6150113.1"/>
    </source>
</evidence>
<evidence type="ECO:0000313" key="2">
    <source>
        <dbReference type="Proteomes" id="UP000541444"/>
    </source>
</evidence>
<dbReference type="PANTHER" id="PTHR34778">
    <property type="entry name" value="OS02G0580700 PROTEIN"/>
    <property type="match status" value="1"/>
</dbReference>
<sequence>MVALKKVYADIILNMAKEAAARIMVSDRRVVRCQQEVAEAKEEALSMLMRFKQIMDFKVKILFL</sequence>
<dbReference type="EMBL" id="JACGCM010001761">
    <property type="protein sequence ID" value="KAF6150113.1"/>
    <property type="molecule type" value="Genomic_DNA"/>
</dbReference>
<proteinExistence type="predicted"/>
<protein>
    <submittedName>
        <fullName evidence="1">Uncharacterized protein</fullName>
    </submittedName>
</protein>
<dbReference type="PANTHER" id="PTHR34778:SF2">
    <property type="entry name" value="OS02G0580700 PROTEIN"/>
    <property type="match status" value="1"/>
</dbReference>
<dbReference type="Proteomes" id="UP000541444">
    <property type="component" value="Unassembled WGS sequence"/>
</dbReference>
<comment type="caution">
    <text evidence="1">The sequence shown here is derived from an EMBL/GenBank/DDBJ whole genome shotgun (WGS) entry which is preliminary data.</text>
</comment>